<comment type="caution">
    <text evidence="2">The sequence shown here is derived from an EMBL/GenBank/DDBJ whole genome shotgun (WGS) entry which is preliminary data.</text>
</comment>
<keyword evidence="1" id="KW-0472">Membrane</keyword>
<evidence type="ECO:0000256" key="1">
    <source>
        <dbReference type="SAM" id="Phobius"/>
    </source>
</evidence>
<proteinExistence type="predicted"/>
<feature type="transmembrane region" description="Helical" evidence="1">
    <location>
        <begin position="12"/>
        <end position="34"/>
    </location>
</feature>
<dbReference type="AlphaFoldDB" id="A0A850SYW1"/>
<protein>
    <submittedName>
        <fullName evidence="2">Uncharacterized protein</fullName>
    </submittedName>
</protein>
<dbReference type="EMBL" id="JACADJ010000075">
    <property type="protein sequence ID" value="NWH06419.1"/>
    <property type="molecule type" value="Genomic_DNA"/>
</dbReference>
<keyword evidence="1" id="KW-1133">Transmembrane helix</keyword>
<name>A0A850SYW1_9BACT</name>
<accession>A0A850SYW1</accession>
<reference evidence="2 3" key="1">
    <citation type="submission" date="2020-06" db="EMBL/GenBank/DDBJ databases">
        <title>High-quality draft genome of sulfate reducer Desulfobacter latus type strain AcrS2 isolated from marine sediment.</title>
        <authorList>
            <person name="Hoppe M."/>
            <person name="Larsen C.K."/>
            <person name="Marshall I.P.G."/>
            <person name="Schramm A."/>
            <person name="Marietou A.G."/>
        </authorList>
    </citation>
    <scope>NUCLEOTIDE SEQUENCE [LARGE SCALE GENOMIC DNA]</scope>
    <source>
        <strain evidence="2 3">AcRS2</strain>
    </source>
</reference>
<evidence type="ECO:0000313" key="3">
    <source>
        <dbReference type="Proteomes" id="UP000553343"/>
    </source>
</evidence>
<dbReference type="Proteomes" id="UP000553343">
    <property type="component" value="Unassembled WGS sequence"/>
</dbReference>
<keyword evidence="1" id="KW-0812">Transmembrane</keyword>
<keyword evidence="3" id="KW-1185">Reference proteome</keyword>
<gene>
    <name evidence="2" type="ORF">HXW94_15760</name>
</gene>
<evidence type="ECO:0000313" key="2">
    <source>
        <dbReference type="EMBL" id="NWH06419.1"/>
    </source>
</evidence>
<dbReference type="RefSeq" id="WP_178367872.1">
    <property type="nucleotide sequence ID" value="NZ_JACADJ010000075.1"/>
</dbReference>
<organism evidence="2 3">
    <name type="scientific">Desulfobacter latus</name>
    <dbReference type="NCBI Taxonomy" id="2292"/>
    <lineage>
        <taxon>Bacteria</taxon>
        <taxon>Pseudomonadati</taxon>
        <taxon>Thermodesulfobacteriota</taxon>
        <taxon>Desulfobacteria</taxon>
        <taxon>Desulfobacterales</taxon>
        <taxon>Desulfobacteraceae</taxon>
        <taxon>Desulfobacter</taxon>
    </lineage>
</organism>
<sequence>MKQRSIQISGTNGVVIISLLALLIWAGLCCVITAQCHGVALPDFIRKLDETFLHPLKHPEAKISICYQLPTEKWLTFNLPPATDAVKLVTNANIPQDVVPEPETPVLYQMAYQIIDNKGRILKSGTYAKRSKITWFTDGIEQHDPFTASYYFSEPLVPADGRVTILNFEKQGTLEKNIRVRLRLAGKDAIVSSVMVRLYHTPPSPEQKLIRQWNRSSRTKKEFLARSNVYTQDFLTEQEQRNLMRNIWRPLAPAGIEGNDYTYRKLYVIKEVDGTSLNQERFQEGLRIDPHLRRTIPVPEQGLGISFLFRVLPPELNGDEPGVADIPDPHIRLKWFGKGITRSSWDIPWQGDATRFLHAFSGGLIELSSDRPVTVQLFTKKDGQSIDITPQTLVSRTILVNSTQSVTYRVSHVKQLATPFRIGIRKPSGLGRPGNSNQYAAATHPASTLHYDLLDKSGNKIHGDQVSLVLPASVYDRLIDGQDHLPVSDPHYLHFNFPHNVSFIRLRSSDPLLVNAGNRSPKMAKLTRVPEDYFKSQTHDPDIQKQPTWFPLKPVNYNKLFNDQRTYLVLLQYRPPEINPDIEAGQFQWDAFKPEKNRAGHFILIPAQKKEYQRDAALVSTYTPLSANTERSVNVKSSGLRRIITPQLLFFQKEPDNPFSIRVSRNGMPYFTARLVGPSGRLYLPPLSKGPQVLKFHTSKSVDLMMNQITQSPGEDQFHKRFAYRLTPGNPISIPYIKQTADEETLSLAVAFPFIAPQRLKISATLHCARSLPWGPFEKLTIQHRTFSIRSDNNGPVYILNSSQPMMGSRHRCFFPVRSDLKPGRYRISLSLDGKESAYVVLYRALPGRYSQQKLLKEARHPHEKT</sequence>